<evidence type="ECO:0000313" key="4">
    <source>
        <dbReference type="EMBL" id="MCW4128974.1"/>
    </source>
</evidence>
<keyword evidence="1" id="KW-0732">Signal</keyword>
<gene>
    <name evidence="4" type="ORF">ONT16_12100</name>
</gene>
<dbReference type="PROSITE" id="PS51257">
    <property type="entry name" value="PROKAR_LIPOPROTEIN"/>
    <property type="match status" value="1"/>
</dbReference>
<dbReference type="AlphaFoldDB" id="A0AAP3BFV7"/>
<dbReference type="EMBL" id="JAPDVK010000003">
    <property type="protein sequence ID" value="MCW4128974.1"/>
    <property type="molecule type" value="Genomic_DNA"/>
</dbReference>
<accession>A0AAP3BFV7</accession>
<name>A0AAP3BFV7_9BACT</name>
<comment type="caution">
    <text evidence="4">The sequence shown here is derived from an EMBL/GenBank/DDBJ whole genome shotgun (WGS) entry which is preliminary data.</text>
</comment>
<feature type="chain" id="PRO_5042890614" evidence="1">
    <location>
        <begin position="23"/>
        <end position="327"/>
    </location>
</feature>
<feature type="domain" description="DUF5627" evidence="3">
    <location>
        <begin position="209"/>
        <end position="311"/>
    </location>
</feature>
<dbReference type="Pfam" id="PF08522">
    <property type="entry name" value="BT_3987-like_N"/>
    <property type="match status" value="1"/>
</dbReference>
<organism evidence="4 5">
    <name type="scientific">Segatella copri</name>
    <dbReference type="NCBI Taxonomy" id="165179"/>
    <lineage>
        <taxon>Bacteria</taxon>
        <taxon>Pseudomonadati</taxon>
        <taxon>Bacteroidota</taxon>
        <taxon>Bacteroidia</taxon>
        <taxon>Bacteroidales</taxon>
        <taxon>Prevotellaceae</taxon>
        <taxon>Segatella</taxon>
    </lineage>
</organism>
<dbReference type="Pfam" id="PF18620">
    <property type="entry name" value="DUF5627"/>
    <property type="match status" value="1"/>
</dbReference>
<evidence type="ECO:0000256" key="1">
    <source>
        <dbReference type="SAM" id="SignalP"/>
    </source>
</evidence>
<reference evidence="4" key="1">
    <citation type="submission" date="2022-11" db="EMBL/GenBank/DDBJ databases">
        <title>Genomic repertoires linked with pathogenic potency of arthritogenic Prevotella copri isolated from the gut of rheumatoid arthritis patients.</title>
        <authorList>
            <person name="Nii T."/>
            <person name="Maeda Y."/>
            <person name="Motooka D."/>
            <person name="Naito M."/>
            <person name="Matsumoto Y."/>
            <person name="Ogawa T."/>
            <person name="Oguro-Igashira E."/>
            <person name="Kishikawa T."/>
            <person name="Yamashita M."/>
            <person name="Koizumi S."/>
            <person name="Kurakawa T."/>
            <person name="Okumura R."/>
            <person name="Kayama H."/>
            <person name="Murakami M."/>
            <person name="Sakaguchi T."/>
            <person name="Das B."/>
            <person name="Nakamura S."/>
            <person name="Okada Y."/>
            <person name="Kumanogoh A."/>
            <person name="Takeda K."/>
        </authorList>
    </citation>
    <scope>NUCLEOTIDE SEQUENCE</scope>
    <source>
        <strain evidence="4">F3-75</strain>
    </source>
</reference>
<proteinExistence type="predicted"/>
<dbReference type="Gene3D" id="2.40.128.420">
    <property type="match status" value="1"/>
</dbReference>
<protein>
    <submittedName>
        <fullName evidence="4">DUF1735 domain-containing protein</fullName>
    </submittedName>
</protein>
<feature type="signal peptide" evidence="1">
    <location>
        <begin position="1"/>
        <end position="22"/>
    </location>
</feature>
<feature type="domain" description="BT-3987-like N-terminal" evidence="2">
    <location>
        <begin position="36"/>
        <end position="157"/>
    </location>
</feature>
<dbReference type="InterPro" id="IPR040580">
    <property type="entry name" value="DUF5627"/>
</dbReference>
<evidence type="ECO:0000259" key="3">
    <source>
        <dbReference type="Pfam" id="PF18620"/>
    </source>
</evidence>
<evidence type="ECO:0000259" key="2">
    <source>
        <dbReference type="Pfam" id="PF08522"/>
    </source>
</evidence>
<dbReference type="RefSeq" id="WP_158573440.1">
    <property type="nucleotide sequence ID" value="NZ_JAPDVK010000003.1"/>
</dbReference>
<dbReference type="InterPro" id="IPR013728">
    <property type="entry name" value="BT_3987-like_N"/>
</dbReference>
<dbReference type="Proteomes" id="UP001209344">
    <property type="component" value="Unassembled WGS sequence"/>
</dbReference>
<sequence>MKRYIKMVAALLTLMASFTACENGDQAFDDYEGGTTAYFAYQSPVRTIVLGDDEYDTTLDKAHKCKILATFGGSYNGRNATVNVAVDNSLCDNLTFADGTPVKAMPAEYYQLSTTAFNFNGGMKGGTEVQLTDAFFNDPDAVKNTYVIPLVMQNQTGFDRIATGTLKEGKTGSRTNASIWETAPQDYVMYCVKYQNKYSGWWLTNHNTSTDNIEKASQVQIATRTLNSSVYTVEFQEGSNILKADLLLTFDANEKCTITSLTDGVTATGTGSWADDALLSWNNMYRDLMELNAEITFAGGVKKNLNEKLVWWRSGVTKEEFSYTYNN</sequence>
<dbReference type="Gene3D" id="2.60.40.1740">
    <property type="entry name" value="hypothetical protein (bacova_03559)"/>
    <property type="match status" value="1"/>
</dbReference>
<evidence type="ECO:0000313" key="5">
    <source>
        <dbReference type="Proteomes" id="UP001209344"/>
    </source>
</evidence>